<evidence type="ECO:0000313" key="1">
    <source>
        <dbReference type="EMBL" id="MDC7784852.1"/>
    </source>
</evidence>
<sequence>MTEKLKIFAPSGREVRTAPAASPASADVDVAGLQRLIATRGTEAATRVGAAAAKVATQRREWDASAKTLLGKLGKS</sequence>
<name>A0ABT5J5Z5_RHOTP</name>
<reference evidence="1" key="1">
    <citation type="journal article" date="2023" name="Microbiol Resour">
        <title>Genome Sequences of Rhodoplanes serenus and Two Thermotolerant Strains, Rhodoplanes tepidamans and 'Rhodoplanes cryptolactis,' Further Refine the Genus.</title>
        <authorList>
            <person name="Rayyan A.A."/>
            <person name="Kyndt J.A."/>
        </authorList>
    </citation>
    <scope>NUCLEOTIDE SEQUENCE</scope>
    <source>
        <strain evidence="1">DSM 9987</strain>
    </source>
</reference>
<reference evidence="1" key="2">
    <citation type="submission" date="2023-02" db="EMBL/GenBank/DDBJ databases">
        <authorList>
            <person name="Rayyan A."/>
            <person name="Meyer T."/>
            <person name="Kyndt J.A."/>
        </authorList>
    </citation>
    <scope>NUCLEOTIDE SEQUENCE</scope>
    <source>
        <strain evidence="1">DSM 9987</strain>
    </source>
</reference>
<organism evidence="1 2">
    <name type="scientific">Rhodoplanes tepidamans</name>
    <name type="common">Rhodoplanes cryptolactis</name>
    <dbReference type="NCBI Taxonomy" id="200616"/>
    <lineage>
        <taxon>Bacteria</taxon>
        <taxon>Pseudomonadati</taxon>
        <taxon>Pseudomonadota</taxon>
        <taxon>Alphaproteobacteria</taxon>
        <taxon>Hyphomicrobiales</taxon>
        <taxon>Nitrobacteraceae</taxon>
        <taxon>Rhodoplanes</taxon>
    </lineage>
</organism>
<dbReference type="Proteomes" id="UP001165652">
    <property type="component" value="Unassembled WGS sequence"/>
</dbReference>
<dbReference type="EMBL" id="JAQQLI010000004">
    <property type="protein sequence ID" value="MDC7784852.1"/>
    <property type="molecule type" value="Genomic_DNA"/>
</dbReference>
<comment type="caution">
    <text evidence="1">The sequence shown here is derived from an EMBL/GenBank/DDBJ whole genome shotgun (WGS) entry which is preliminary data.</text>
</comment>
<evidence type="ECO:0000313" key="2">
    <source>
        <dbReference type="Proteomes" id="UP001165652"/>
    </source>
</evidence>
<accession>A0ABT5J5Z5</accession>
<protein>
    <submittedName>
        <fullName evidence="1">Uncharacterized protein</fullName>
    </submittedName>
</protein>
<dbReference type="RefSeq" id="WP_272775703.1">
    <property type="nucleotide sequence ID" value="NZ_JAQQLI010000004.1"/>
</dbReference>
<proteinExistence type="predicted"/>
<gene>
    <name evidence="1" type="ORF">PQJ73_04080</name>
</gene>
<keyword evidence="2" id="KW-1185">Reference proteome</keyword>